<dbReference type="Proteomes" id="UP001620645">
    <property type="component" value="Unassembled WGS sequence"/>
</dbReference>
<dbReference type="AlphaFoldDB" id="A0ABD2IMW5"/>
<protein>
    <recommendedName>
        <fullName evidence="2">Mos1 transposase HTH domain-containing protein</fullName>
    </recommendedName>
</protein>
<evidence type="ECO:0000259" key="2">
    <source>
        <dbReference type="Pfam" id="PF17906"/>
    </source>
</evidence>
<comment type="caution">
    <text evidence="3">The sequence shown here is derived from an EMBL/GenBank/DDBJ whole genome shotgun (WGS) entry which is preliminary data.</text>
</comment>
<organism evidence="3 4">
    <name type="scientific">Heterodera schachtii</name>
    <name type="common">Sugarbeet cyst nematode worm</name>
    <name type="synonym">Tylenchus schachtii</name>
    <dbReference type="NCBI Taxonomy" id="97005"/>
    <lineage>
        <taxon>Eukaryota</taxon>
        <taxon>Metazoa</taxon>
        <taxon>Ecdysozoa</taxon>
        <taxon>Nematoda</taxon>
        <taxon>Chromadorea</taxon>
        <taxon>Rhabditida</taxon>
        <taxon>Tylenchina</taxon>
        <taxon>Tylenchomorpha</taxon>
        <taxon>Tylenchoidea</taxon>
        <taxon>Heteroderidae</taxon>
        <taxon>Heteroderinae</taxon>
        <taxon>Heterodera</taxon>
    </lineage>
</organism>
<feature type="domain" description="Mos1 transposase HTH" evidence="2">
    <location>
        <begin position="10"/>
        <end position="56"/>
    </location>
</feature>
<reference evidence="3 4" key="1">
    <citation type="submission" date="2024-10" db="EMBL/GenBank/DDBJ databases">
        <authorList>
            <person name="Kim D."/>
        </authorList>
    </citation>
    <scope>NUCLEOTIDE SEQUENCE [LARGE SCALE GENOMIC DNA]</scope>
    <source>
        <strain evidence="3">Taebaek</strain>
    </source>
</reference>
<evidence type="ECO:0000313" key="3">
    <source>
        <dbReference type="EMBL" id="KAL3081404.1"/>
    </source>
</evidence>
<dbReference type="Pfam" id="PF17906">
    <property type="entry name" value="HTH_48"/>
    <property type="match status" value="1"/>
</dbReference>
<proteinExistence type="predicted"/>
<dbReference type="EMBL" id="JBICCN010000273">
    <property type="protein sequence ID" value="KAL3081404.1"/>
    <property type="molecule type" value="Genomic_DNA"/>
</dbReference>
<dbReference type="InterPro" id="IPR041426">
    <property type="entry name" value="Mos1_HTH"/>
</dbReference>
<accession>A0ABD2IMW5</accession>
<evidence type="ECO:0000256" key="1">
    <source>
        <dbReference type="SAM" id="MobiDB-lite"/>
    </source>
</evidence>
<feature type="region of interest" description="Disordered" evidence="1">
    <location>
        <begin position="359"/>
        <end position="388"/>
    </location>
</feature>
<keyword evidence="4" id="KW-1185">Reference proteome</keyword>
<evidence type="ECO:0000313" key="4">
    <source>
        <dbReference type="Proteomes" id="UP001620645"/>
    </source>
</evidence>
<sequence length="398" mass="45944">MEQQLSEIYAIRALLRHYWKKGTNAEETVRQICAVEGPNVVDIETAHNWFSRFECGHLTLEPKKTIWLPSETWDEVFKFMPFSDLHQHIQMTCQRFWALSEPILNRLCPRVAKPIKICWESEESLRRFEIGNEISIAAISDDLMFMHLEELGNGNLLKWEWGAIPSDHPPPNITGFRRIIIQGQLDRQLLSLLREFSTRIVECQMDFNDLDNFVSALASQRISLADFFASFSKCDHLILYRQIPAEFLACPYVLCCASIEIHWLEFEPISVLNWLKNSSGIAKKFLTVYGYYCDAVTAEPVNLMIATLISEYRGEPVVPVPEFVVDLCDFEDLYLAEFEDQHLALIRLSETNWRLISRTTAADQNDDPNRDEHQQNSGEGPAENGSEKTLIEIGRFFS</sequence>
<gene>
    <name evidence="3" type="ORF">niasHS_011648</name>
</gene>
<dbReference type="Gene3D" id="1.10.10.1450">
    <property type="match status" value="1"/>
</dbReference>
<name>A0ABD2IMW5_HETSC</name>